<dbReference type="PANTHER" id="PTHR31755">
    <property type="entry name" value="FOLATE RECEPTOR-LIKE"/>
    <property type="match status" value="1"/>
</dbReference>
<organism evidence="2 3">
    <name type="scientific">Ficus carica</name>
    <name type="common">Common fig</name>
    <dbReference type="NCBI Taxonomy" id="3494"/>
    <lineage>
        <taxon>Eukaryota</taxon>
        <taxon>Viridiplantae</taxon>
        <taxon>Streptophyta</taxon>
        <taxon>Embryophyta</taxon>
        <taxon>Tracheophyta</taxon>
        <taxon>Spermatophyta</taxon>
        <taxon>Magnoliopsida</taxon>
        <taxon>eudicotyledons</taxon>
        <taxon>Gunneridae</taxon>
        <taxon>Pentapetalae</taxon>
        <taxon>rosids</taxon>
        <taxon>fabids</taxon>
        <taxon>Rosales</taxon>
        <taxon>Moraceae</taxon>
        <taxon>Ficeae</taxon>
        <taxon>Ficus</taxon>
    </lineage>
</organism>
<protein>
    <submittedName>
        <fullName evidence="2">Uncharacterized protein</fullName>
    </submittedName>
</protein>
<dbReference type="GO" id="GO:0009941">
    <property type="term" value="C:chloroplast envelope"/>
    <property type="evidence" value="ECO:0007669"/>
    <property type="project" value="TreeGrafter"/>
</dbReference>
<feature type="compositionally biased region" description="Polar residues" evidence="1">
    <location>
        <begin position="53"/>
        <end position="62"/>
    </location>
</feature>
<dbReference type="PANTHER" id="PTHR31755:SF2">
    <property type="entry name" value="OS08G0320800 PROTEIN"/>
    <property type="match status" value="1"/>
</dbReference>
<dbReference type="InterPro" id="IPR040320">
    <property type="entry name" value="At4g37920-like"/>
</dbReference>
<comment type="caution">
    <text evidence="2">The sequence shown here is derived from an EMBL/GenBank/DDBJ whole genome shotgun (WGS) entry which is preliminary data.</text>
</comment>
<gene>
    <name evidence="2" type="ORF">TIFTF001_052139</name>
</gene>
<dbReference type="EMBL" id="BTGU01010553">
    <property type="protein sequence ID" value="GMN73168.1"/>
    <property type="molecule type" value="Genomic_DNA"/>
</dbReference>
<dbReference type="Proteomes" id="UP001187192">
    <property type="component" value="Unassembled WGS sequence"/>
</dbReference>
<dbReference type="AlphaFoldDB" id="A0AA88EFM0"/>
<feature type="region of interest" description="Disordered" evidence="1">
    <location>
        <begin position="38"/>
        <end position="62"/>
    </location>
</feature>
<keyword evidence="3" id="KW-1185">Reference proteome</keyword>
<accession>A0AA88EFM0</accession>
<proteinExistence type="predicted"/>
<dbReference type="GO" id="GO:0009535">
    <property type="term" value="C:chloroplast thylakoid membrane"/>
    <property type="evidence" value="ECO:0007669"/>
    <property type="project" value="TreeGrafter"/>
</dbReference>
<feature type="non-terminal residue" evidence="2">
    <location>
        <position position="1"/>
    </location>
</feature>
<reference evidence="2" key="1">
    <citation type="submission" date="2023-07" db="EMBL/GenBank/DDBJ databases">
        <title>draft genome sequence of fig (Ficus carica).</title>
        <authorList>
            <person name="Takahashi T."/>
            <person name="Nishimura K."/>
        </authorList>
    </citation>
    <scope>NUCLEOTIDE SEQUENCE</scope>
</reference>
<sequence>MTSFQGPSLSNSISKSSIFSNNIFSENLFPTTISSSTLVLPSRDSPQRKQKPKTNSLNFKANSTFHTRTEASNLTTSQVEEEVEVEVAEGYTISQFSDKIIDVFLNEKPKSKEWRKYLVFREEWNKYRESFYNRCRRRADMETDPILKEKLISLGRKVKK</sequence>
<evidence type="ECO:0000256" key="1">
    <source>
        <dbReference type="SAM" id="MobiDB-lite"/>
    </source>
</evidence>
<evidence type="ECO:0000313" key="2">
    <source>
        <dbReference type="EMBL" id="GMN73168.1"/>
    </source>
</evidence>
<evidence type="ECO:0000313" key="3">
    <source>
        <dbReference type="Proteomes" id="UP001187192"/>
    </source>
</evidence>
<name>A0AA88EFM0_FICCA</name>